<reference evidence="1 2" key="1">
    <citation type="submission" date="2014-11" db="EMBL/GenBank/DDBJ databases">
        <title>Genetic blueprint of the zoonotic pathogen Toxocara canis.</title>
        <authorList>
            <person name="Zhu X.-Q."/>
            <person name="Korhonen P.K."/>
            <person name="Cai H."/>
            <person name="Young N.D."/>
            <person name="Nejsum P."/>
            <person name="von Samson-Himmelstjerna G."/>
            <person name="Boag P.R."/>
            <person name="Tan P."/>
            <person name="Li Q."/>
            <person name="Min J."/>
            <person name="Yang Y."/>
            <person name="Wang X."/>
            <person name="Fang X."/>
            <person name="Hall R.S."/>
            <person name="Hofmann A."/>
            <person name="Sternberg P.W."/>
            <person name="Jex A.R."/>
            <person name="Gasser R.B."/>
        </authorList>
    </citation>
    <scope>NUCLEOTIDE SEQUENCE [LARGE SCALE GENOMIC DNA]</scope>
    <source>
        <strain evidence="1">PN_DK_2014</strain>
    </source>
</reference>
<keyword evidence="2" id="KW-1185">Reference proteome</keyword>
<dbReference type="EMBL" id="JPKZ01001070">
    <property type="protein sequence ID" value="KHN84105.1"/>
    <property type="molecule type" value="Genomic_DNA"/>
</dbReference>
<organism evidence="1 2">
    <name type="scientific">Toxocara canis</name>
    <name type="common">Canine roundworm</name>
    <dbReference type="NCBI Taxonomy" id="6265"/>
    <lineage>
        <taxon>Eukaryota</taxon>
        <taxon>Metazoa</taxon>
        <taxon>Ecdysozoa</taxon>
        <taxon>Nematoda</taxon>
        <taxon>Chromadorea</taxon>
        <taxon>Rhabditida</taxon>
        <taxon>Spirurina</taxon>
        <taxon>Ascaridomorpha</taxon>
        <taxon>Ascaridoidea</taxon>
        <taxon>Toxocaridae</taxon>
        <taxon>Toxocara</taxon>
    </lineage>
</organism>
<accession>A0A0B2VSY7</accession>
<protein>
    <submittedName>
        <fullName evidence="1">Uncharacterized protein</fullName>
    </submittedName>
</protein>
<evidence type="ECO:0000313" key="1">
    <source>
        <dbReference type="EMBL" id="KHN84105.1"/>
    </source>
</evidence>
<name>A0A0B2VSY7_TOXCA</name>
<evidence type="ECO:0000313" key="2">
    <source>
        <dbReference type="Proteomes" id="UP000031036"/>
    </source>
</evidence>
<dbReference type="Proteomes" id="UP000031036">
    <property type="component" value="Unassembled WGS sequence"/>
</dbReference>
<sequence length="119" mass="13503">MEWVTGAADTHNTIAIKFTICDQRRTAGLAFISLFCEVHRAMRPPNLRYTLQRISHFSALNCECKQTTRYAVDVVAMESKSHIPSTIEPTSHYFITALASQHLNHTVVCPFKLYTLTCL</sequence>
<gene>
    <name evidence="1" type="ORF">Tcan_09805</name>
</gene>
<comment type="caution">
    <text evidence="1">The sequence shown here is derived from an EMBL/GenBank/DDBJ whole genome shotgun (WGS) entry which is preliminary data.</text>
</comment>
<proteinExistence type="predicted"/>
<dbReference type="AlphaFoldDB" id="A0A0B2VSY7"/>